<name>A0AAV7FC12_ARIFI</name>
<evidence type="ECO:0000256" key="1">
    <source>
        <dbReference type="SAM" id="MobiDB-lite"/>
    </source>
</evidence>
<feature type="region of interest" description="Disordered" evidence="1">
    <location>
        <begin position="1"/>
        <end position="102"/>
    </location>
</feature>
<dbReference type="AlphaFoldDB" id="A0AAV7FC12"/>
<organism evidence="2 3">
    <name type="scientific">Aristolochia fimbriata</name>
    <name type="common">White veined hardy Dutchman's pipe vine</name>
    <dbReference type="NCBI Taxonomy" id="158543"/>
    <lineage>
        <taxon>Eukaryota</taxon>
        <taxon>Viridiplantae</taxon>
        <taxon>Streptophyta</taxon>
        <taxon>Embryophyta</taxon>
        <taxon>Tracheophyta</taxon>
        <taxon>Spermatophyta</taxon>
        <taxon>Magnoliopsida</taxon>
        <taxon>Magnoliidae</taxon>
        <taxon>Piperales</taxon>
        <taxon>Aristolochiaceae</taxon>
        <taxon>Aristolochia</taxon>
    </lineage>
</organism>
<protein>
    <submittedName>
        <fullName evidence="2">Uncharacterized protein</fullName>
    </submittedName>
</protein>
<feature type="compositionally biased region" description="Basic and acidic residues" evidence="1">
    <location>
        <begin position="20"/>
        <end position="33"/>
    </location>
</feature>
<feature type="compositionally biased region" description="Polar residues" evidence="1">
    <location>
        <begin position="180"/>
        <end position="193"/>
    </location>
</feature>
<evidence type="ECO:0000313" key="3">
    <source>
        <dbReference type="Proteomes" id="UP000825729"/>
    </source>
</evidence>
<accession>A0AAV7FC12</accession>
<evidence type="ECO:0000313" key="2">
    <source>
        <dbReference type="EMBL" id="KAG9458534.1"/>
    </source>
</evidence>
<feature type="compositionally biased region" description="Low complexity" evidence="1">
    <location>
        <begin position="127"/>
        <end position="138"/>
    </location>
</feature>
<feature type="compositionally biased region" description="Low complexity" evidence="1">
    <location>
        <begin position="1"/>
        <end position="12"/>
    </location>
</feature>
<sequence length="193" mass="20541">MADGHGAPWSSSWGGGHGNGLRDAERASPDDSRTWLWRSRAQETTVGHGRQSEQQSRATDLEAATMDQARLNSADANSGRGGSRRRQRSGAADAAVIKGSNPWQLIDSRSLGNRLGAAAMATVHGNQTPVQQFQTPTPRGLSNGQGQHAKQRLEAAQPWLQRLGQQAKAADWGNRRAATVEQQPGSSDSGAAE</sequence>
<feature type="region of interest" description="Disordered" evidence="1">
    <location>
        <begin position="126"/>
        <end position="193"/>
    </location>
</feature>
<keyword evidence="3" id="KW-1185">Reference proteome</keyword>
<comment type="caution">
    <text evidence="2">The sequence shown here is derived from an EMBL/GenBank/DDBJ whole genome shotgun (WGS) entry which is preliminary data.</text>
</comment>
<gene>
    <name evidence="2" type="ORF">H6P81_003042</name>
</gene>
<proteinExistence type="predicted"/>
<dbReference type="EMBL" id="JAINDJ010000002">
    <property type="protein sequence ID" value="KAG9458534.1"/>
    <property type="molecule type" value="Genomic_DNA"/>
</dbReference>
<reference evidence="2 3" key="1">
    <citation type="submission" date="2021-07" db="EMBL/GenBank/DDBJ databases">
        <title>The Aristolochia fimbriata genome: insights into angiosperm evolution, floral development and chemical biosynthesis.</title>
        <authorList>
            <person name="Jiao Y."/>
        </authorList>
    </citation>
    <scope>NUCLEOTIDE SEQUENCE [LARGE SCALE GENOMIC DNA]</scope>
    <source>
        <strain evidence="2">IBCAS-2021</strain>
        <tissue evidence="2">Leaf</tissue>
    </source>
</reference>
<dbReference type="Proteomes" id="UP000825729">
    <property type="component" value="Unassembled WGS sequence"/>
</dbReference>